<dbReference type="EMBL" id="JBBPBF010000020">
    <property type="protein sequence ID" value="KAK7610042.1"/>
    <property type="molecule type" value="Genomic_DNA"/>
</dbReference>
<sequence length="206" mass="23325">MGKKVSESATNRLAAVPEIWKKSMAFKKRALFTVESTLIGGCVHGTSSCRAAEDDQQPDQRRSRQGHRAIPEHRINAIKGQTDRQTDVRTARAAKSCRSGPSAWSRRLVMATVMTTTHPLGGHYRGSGTSLPSSHTSLGPWAWRGVRGHGLVMTAERRWWSSWQAVVWCGGEMMAQDGQSRWMRRRRREDRGRGEVRYRVLRKRLS</sequence>
<accession>A0ABR1N498</accession>
<organism evidence="2 3">
    <name type="scientific">Phyllosticta paracitricarpa</name>
    <dbReference type="NCBI Taxonomy" id="2016321"/>
    <lineage>
        <taxon>Eukaryota</taxon>
        <taxon>Fungi</taxon>
        <taxon>Dikarya</taxon>
        <taxon>Ascomycota</taxon>
        <taxon>Pezizomycotina</taxon>
        <taxon>Dothideomycetes</taxon>
        <taxon>Dothideomycetes incertae sedis</taxon>
        <taxon>Botryosphaeriales</taxon>
        <taxon>Phyllostictaceae</taxon>
        <taxon>Phyllosticta</taxon>
    </lineage>
</organism>
<evidence type="ECO:0000313" key="2">
    <source>
        <dbReference type="EMBL" id="KAK7610042.1"/>
    </source>
</evidence>
<feature type="region of interest" description="Disordered" evidence="1">
    <location>
        <begin position="47"/>
        <end position="72"/>
    </location>
</feature>
<evidence type="ECO:0000313" key="3">
    <source>
        <dbReference type="Proteomes" id="UP001367316"/>
    </source>
</evidence>
<dbReference type="Proteomes" id="UP001367316">
    <property type="component" value="Unassembled WGS sequence"/>
</dbReference>
<comment type="caution">
    <text evidence="2">The sequence shown here is derived from an EMBL/GenBank/DDBJ whole genome shotgun (WGS) entry which is preliminary data.</text>
</comment>
<reference evidence="2 3" key="1">
    <citation type="submission" date="2024-04" db="EMBL/GenBank/DDBJ databases">
        <title>Phyllosticta paracitricarpa is synonymous to the EU quarantine fungus P. citricarpa based on phylogenomic analyses.</title>
        <authorList>
            <consortium name="Lawrence Berkeley National Laboratory"/>
            <person name="Van ingen-buijs V.A."/>
            <person name="Van westerhoven A.C."/>
            <person name="Haridas S."/>
            <person name="Skiadas P."/>
            <person name="Martin F."/>
            <person name="Groenewald J.Z."/>
            <person name="Crous P.W."/>
            <person name="Seidl M.F."/>
        </authorList>
    </citation>
    <scope>NUCLEOTIDE SEQUENCE [LARGE SCALE GENOMIC DNA]</scope>
    <source>
        <strain evidence="2 3">CBS 141358</strain>
    </source>
</reference>
<protein>
    <submittedName>
        <fullName evidence="2">Uncharacterized protein</fullName>
    </submittedName>
</protein>
<evidence type="ECO:0000256" key="1">
    <source>
        <dbReference type="SAM" id="MobiDB-lite"/>
    </source>
</evidence>
<keyword evidence="3" id="KW-1185">Reference proteome</keyword>
<gene>
    <name evidence="2" type="ORF">JOL62DRAFT_154391</name>
</gene>
<name>A0ABR1N498_9PEZI</name>
<proteinExistence type="predicted"/>